<gene>
    <name evidence="3" type="ORF">SAMN04487900_1225</name>
</gene>
<dbReference type="InterPro" id="IPR042229">
    <property type="entry name" value="Listeria/Bacterioides_rpt_sf"/>
</dbReference>
<feature type="chain" id="PRO_5011690358" evidence="2">
    <location>
        <begin position="29"/>
        <end position="1440"/>
    </location>
</feature>
<sequence length="1440" mass="149966">MNRRTKFILTRATMTLLLALFTTVEAWAEITGHGTPNDPYVLNTAGDWATFANENNATAYWGSNVYVKLSDTWDNSASAVTTMVGTSDHKFCGTFLGNGKTLTLNLTTDGSEYTAPFRYVDDATIKFLHTAGTVNGGNQKYATGLIGSSEGTVNITACRSSVAISSDRSKEDNADATHGGFIGVLESGAVTFTNCLFDGSITDTAATNCGGFVGWRNGSLTFNNCLMAGTMTLSNYSGSATFNRNGSSVLNHCYYKTAYGDKQGTQTSATGSDLQAQLGSGWEVSGNSVVPNTDSKDLTTATVSGIRKTYPYTGSNIAIGYTVTAADGMALTKGTHYTETISPSPVNAVGSYTLTITGISPYSGSQTFNFCVNNGIRYLGYDTSDRTYNIGAVPDGATTVTATDNYTTQKWGASDTETWYVIEGAVTRNYNIEIYGTVNLVLCNGATFSGNNALSLNNDATLNIYAQTDDAATMGQMTTTGSETYRPAIGPYYGKTGTTVNIHGGKISATGGNYTAGIGCAAHNSGVTINIYGGIITAQGGNSAAGIGGGQGSESGTTAVSIYGGQVRATGGQNAAGIGNGNGPQTSTVFLSWSNSTYDKIYASSYSGTVTIDPAHPFKLSDTSANATTSNIGGKTIVPAPTVTYTVTFDSDGGSAVSSQGIVSGQTATLPGAPVKQGYRFQKWQLQGSDYDFSTPVTADITLTAVWTALPDIEYMNTSNVAATLAGTDYYPLEPSQTTLDGGTWVVMDDATTFTDRITVKNSVTLILTDGKTLTAQKGISVTANDNAVLTILAQSGGTGALTVTGVNDHTGDACIGGDWASGKYDCGTVSIYGGRITTSGNHMGAGIGGASGYRGGTINILGGQVDVSGGSYGGHAIGYGYLAKTATATITLGWRNATDYIMLRPGVSGTACCKGTVTLASNFLLDGTTTKARWTSESDNNINSQKLVPNTTVQTDWADIQAALTAGGTIELTNDVSSKSGDEMLVVPAGKTATIDLNGHTLTHNNATGTGDNNSVIEVRTQTSALTIRSTGSTGHIAGNLGGINNYGTLTLTNVALSGLGDIAITNHSTGTLTLTDVSVTDNTHGGINNSSTLNLAGKVTVTGNTLNSSACNVFLASSNVITLTGALDSDSRIGVGGANDCVITSGANGKATLANFISDEADEYICWTTDGSEVQINKYYFINERDGMADLTSRHQGETVQVRFTRSFTSGVPSTICLPFIINPYTYEDYGTFYTFVGVDKTTSPWTVTMENTNKSFNLQDAGTPLLFMPKQTGSVTFEPNGVSPTIASSYTAGTTTVGDWTYKGTYEEVKWTTEPTGIYGFSAQAVADAGISQGQFVKVGAYVRVKPLRCYLEYQNGIANAARQHAAASDATATELPKTLNVRLIGSDGQQTAIGTLDTQTGEVTLGNWYTLDGTPLSGKPSAKGIYINNGKKMVIK</sequence>
<dbReference type="GO" id="GO:0030313">
    <property type="term" value="C:cell envelope"/>
    <property type="evidence" value="ECO:0007669"/>
    <property type="project" value="UniProtKB-SubCell"/>
</dbReference>
<dbReference type="InterPro" id="IPR013378">
    <property type="entry name" value="InlB-like_B-rpt"/>
</dbReference>
<proteinExistence type="predicted"/>
<protein>
    <submittedName>
        <fullName evidence="3">Repeat domain (List_Bact_rpt)</fullName>
    </submittedName>
</protein>
<dbReference type="Gene3D" id="2.60.40.4270">
    <property type="entry name" value="Listeria-Bacteroides repeat domain"/>
    <property type="match status" value="1"/>
</dbReference>
<dbReference type="OrthoDB" id="1054616at2"/>
<dbReference type="Pfam" id="PF09479">
    <property type="entry name" value="Flg_new"/>
    <property type="match status" value="1"/>
</dbReference>
<evidence type="ECO:0000256" key="1">
    <source>
        <dbReference type="ARBA" id="ARBA00004196"/>
    </source>
</evidence>
<evidence type="ECO:0000256" key="2">
    <source>
        <dbReference type="SAM" id="SignalP"/>
    </source>
</evidence>
<dbReference type="Proteomes" id="UP000199134">
    <property type="component" value="Unassembled WGS sequence"/>
</dbReference>
<keyword evidence="2" id="KW-0732">Signal</keyword>
<name>A0A1H0JWT3_9BACT</name>
<dbReference type="Gene3D" id="2.160.20.110">
    <property type="match status" value="1"/>
</dbReference>
<evidence type="ECO:0000313" key="4">
    <source>
        <dbReference type="Proteomes" id="UP000199134"/>
    </source>
</evidence>
<dbReference type="RefSeq" id="WP_091854721.1">
    <property type="nucleotide sequence ID" value="NZ_FNIW01000022.1"/>
</dbReference>
<comment type="caution">
    <text evidence="3">The sequence shown here is derived from an EMBL/GenBank/DDBJ whole genome shotgun (WGS) entry which is preliminary data.</text>
</comment>
<accession>A0A1H0JWT3</accession>
<organism evidence="3 4">
    <name type="scientific">Prevotella communis</name>
    <dbReference type="NCBI Taxonomy" id="2913614"/>
    <lineage>
        <taxon>Bacteria</taxon>
        <taxon>Pseudomonadati</taxon>
        <taxon>Bacteroidota</taxon>
        <taxon>Bacteroidia</taxon>
        <taxon>Bacteroidales</taxon>
        <taxon>Prevotellaceae</taxon>
        <taxon>Prevotella</taxon>
    </lineage>
</organism>
<reference evidence="4" key="1">
    <citation type="submission" date="2016-10" db="EMBL/GenBank/DDBJ databases">
        <authorList>
            <person name="de Groot N.N."/>
        </authorList>
    </citation>
    <scope>NUCLEOTIDE SEQUENCE [LARGE SCALE GENOMIC DNA]</scope>
    <source>
        <strain evidence="4">BP1-145</strain>
    </source>
</reference>
<feature type="signal peptide" evidence="2">
    <location>
        <begin position="1"/>
        <end position="28"/>
    </location>
</feature>
<evidence type="ECO:0000313" key="3">
    <source>
        <dbReference type="EMBL" id="SDO47962.1"/>
    </source>
</evidence>
<comment type="subcellular location">
    <subcellularLocation>
        <location evidence="1">Cell envelope</location>
    </subcellularLocation>
</comment>
<dbReference type="EMBL" id="FNIW01000022">
    <property type="protein sequence ID" value="SDO47962.1"/>
    <property type="molecule type" value="Genomic_DNA"/>
</dbReference>